<proteinExistence type="predicted"/>
<evidence type="ECO:0000256" key="1">
    <source>
        <dbReference type="SAM" id="MobiDB-lite"/>
    </source>
</evidence>
<evidence type="ECO:0000313" key="3">
    <source>
        <dbReference type="Proteomes" id="UP000319103"/>
    </source>
</evidence>
<feature type="region of interest" description="Disordered" evidence="1">
    <location>
        <begin position="1"/>
        <end position="28"/>
    </location>
</feature>
<gene>
    <name evidence="2" type="ORF">E6W39_13805</name>
</gene>
<evidence type="ECO:0000313" key="2">
    <source>
        <dbReference type="EMBL" id="TQF03131.1"/>
    </source>
</evidence>
<reference evidence="2 3" key="1">
    <citation type="submission" date="2019-06" db="EMBL/GenBank/DDBJ databases">
        <title>Description of Kitasatospora acidophila sp. nov. isolated from pine grove soil, and reclassification of Streptomyces novaecaesareae to Kitasatospora novaeceasareae comb. nov.</title>
        <authorList>
            <person name="Kim M.J."/>
        </authorList>
    </citation>
    <scope>NUCLEOTIDE SEQUENCE [LARGE SCALE GENOMIC DNA]</scope>
    <source>
        <strain evidence="2 3">MMS16-CNU292</strain>
    </source>
</reference>
<dbReference type="Pfam" id="PF11452">
    <property type="entry name" value="DUF3000"/>
    <property type="match status" value="1"/>
</dbReference>
<dbReference type="Proteomes" id="UP000319103">
    <property type="component" value="Unassembled WGS sequence"/>
</dbReference>
<feature type="region of interest" description="Disordered" evidence="1">
    <location>
        <begin position="201"/>
        <end position="224"/>
    </location>
</feature>
<accession>A0A540W288</accession>
<keyword evidence="3" id="KW-1185">Reference proteome</keyword>
<feature type="compositionally biased region" description="Low complexity" evidence="1">
    <location>
        <begin position="17"/>
        <end position="28"/>
    </location>
</feature>
<dbReference type="EMBL" id="VIGB01000003">
    <property type="protein sequence ID" value="TQF03131.1"/>
    <property type="molecule type" value="Genomic_DNA"/>
</dbReference>
<protein>
    <submittedName>
        <fullName evidence="2">DUF3000 domain-containing protein</fullName>
    </submittedName>
</protein>
<name>A0A540W288_9ACTN</name>
<comment type="caution">
    <text evidence="2">The sequence shown here is derived from an EMBL/GenBank/DDBJ whole genome shotgun (WGS) entry which is preliminary data.</text>
</comment>
<dbReference type="InterPro" id="IPR021555">
    <property type="entry name" value="DUF3000"/>
</dbReference>
<dbReference type="AlphaFoldDB" id="A0A540W288"/>
<sequence length="224" mass="23723">MASVGGNPAQHGGTNKESASSPAAEPPADVFRSVVETLTALPVRPEVQLSAAPAPRRLAPFSWAVTATVEVDGEELADGRFVLLYDPAGQEAWHGEFRVVTMTRAELEPEIAGDPMLGEVGWSWLMDALQAHGAGYAEPGGTVTHAASQFFGALSDRPDSTEIELRASWTPADGRFERHLTAWADLLCVCAGLPPTVPAPLPQTDTASLGGVVPMPARRRPRSH</sequence>
<dbReference type="OrthoDB" id="3210980at2"/>
<dbReference type="RefSeq" id="WP_141633807.1">
    <property type="nucleotide sequence ID" value="NZ_VIGB01000003.1"/>
</dbReference>
<organism evidence="2 3">
    <name type="scientific">Kitasatospora acidiphila</name>
    <dbReference type="NCBI Taxonomy" id="2567942"/>
    <lineage>
        <taxon>Bacteria</taxon>
        <taxon>Bacillati</taxon>
        <taxon>Actinomycetota</taxon>
        <taxon>Actinomycetes</taxon>
        <taxon>Kitasatosporales</taxon>
        <taxon>Streptomycetaceae</taxon>
        <taxon>Kitasatospora</taxon>
    </lineage>
</organism>